<name>A0A3D3G1R9_ACIRA</name>
<evidence type="ECO:0000313" key="3">
    <source>
        <dbReference type="Proteomes" id="UP000262257"/>
    </source>
</evidence>
<organism evidence="2 3">
    <name type="scientific">Acinetobacter radioresistens</name>
    <dbReference type="NCBI Taxonomy" id="40216"/>
    <lineage>
        <taxon>Bacteria</taxon>
        <taxon>Pseudomonadati</taxon>
        <taxon>Pseudomonadota</taxon>
        <taxon>Gammaproteobacteria</taxon>
        <taxon>Moraxellales</taxon>
        <taxon>Moraxellaceae</taxon>
        <taxon>Acinetobacter</taxon>
    </lineage>
</organism>
<dbReference type="EMBL" id="DPXL01000125">
    <property type="protein sequence ID" value="HCM31815.1"/>
    <property type="molecule type" value="Genomic_DNA"/>
</dbReference>
<reference evidence="2 3" key="1">
    <citation type="journal article" date="2018" name="Nat. Biotechnol.">
        <title>A standardized bacterial taxonomy based on genome phylogeny substantially revises the tree of life.</title>
        <authorList>
            <person name="Parks D.H."/>
            <person name="Chuvochina M."/>
            <person name="Waite D.W."/>
            <person name="Rinke C."/>
            <person name="Skarshewski A."/>
            <person name="Chaumeil P.A."/>
            <person name="Hugenholtz P."/>
        </authorList>
    </citation>
    <scope>NUCLEOTIDE SEQUENCE [LARGE SCALE GENOMIC DNA]</scope>
    <source>
        <strain evidence="2">UBA10045</strain>
    </source>
</reference>
<sequence>MAARKVNTPGATPKPEEKEVTQLTTAQQADAALESITGADPSTNENAPEVALVPVEQFDAVAQKLAEAEAKIKELEAKSKASTKSAAPQALESKPAEVKHIHGVLTERGWDSAGG</sequence>
<gene>
    <name evidence="2" type="ORF">DIC32_10105</name>
</gene>
<dbReference type="AlphaFoldDB" id="A0A3D3G1R9"/>
<dbReference type="Proteomes" id="UP000262257">
    <property type="component" value="Unassembled WGS sequence"/>
</dbReference>
<protein>
    <submittedName>
        <fullName evidence="2">Uncharacterized protein</fullName>
    </submittedName>
</protein>
<accession>A0A3D3G1R9</accession>
<evidence type="ECO:0000313" key="2">
    <source>
        <dbReference type="EMBL" id="HCM31815.1"/>
    </source>
</evidence>
<evidence type="ECO:0000256" key="1">
    <source>
        <dbReference type="SAM" id="MobiDB-lite"/>
    </source>
</evidence>
<comment type="caution">
    <text evidence="2">The sequence shown here is derived from an EMBL/GenBank/DDBJ whole genome shotgun (WGS) entry which is preliminary data.</text>
</comment>
<proteinExistence type="predicted"/>
<feature type="region of interest" description="Disordered" evidence="1">
    <location>
        <begin position="76"/>
        <end position="115"/>
    </location>
</feature>
<feature type="region of interest" description="Disordered" evidence="1">
    <location>
        <begin position="1"/>
        <end position="25"/>
    </location>
</feature>